<dbReference type="Proteomes" id="UP000193087">
    <property type="component" value="Unassembled WGS sequence"/>
</dbReference>
<reference evidence="1 2" key="1">
    <citation type="submission" date="2016-01" db="EMBL/GenBank/DDBJ databases">
        <title>The new phylogeny of the genus Mycobacterium.</title>
        <authorList>
            <person name="Tarcisio F."/>
            <person name="Conor M."/>
            <person name="Antonella G."/>
            <person name="Elisabetta G."/>
            <person name="Giulia F.S."/>
            <person name="Sara T."/>
            <person name="Anna F."/>
            <person name="Clotilde B."/>
            <person name="Roberto B."/>
            <person name="Veronica D.S."/>
            <person name="Fabio R."/>
            <person name="Monica P."/>
            <person name="Olivier J."/>
            <person name="Enrico T."/>
            <person name="Nicola S."/>
        </authorList>
    </citation>
    <scope>NUCLEOTIDE SEQUENCE [LARGE SCALE GENOMIC DNA]</scope>
    <source>
        <strain evidence="1 2">DSM 45176</strain>
    </source>
</reference>
<name>A0A1X2CZS8_9MYCO</name>
<dbReference type="STRING" id="486698.AWC22_17330"/>
<dbReference type="AlphaFoldDB" id="A0A1X2CZS8"/>
<evidence type="ECO:0000313" key="1">
    <source>
        <dbReference type="EMBL" id="ORW81274.1"/>
    </source>
</evidence>
<evidence type="ECO:0000313" key="2">
    <source>
        <dbReference type="Proteomes" id="UP000193087"/>
    </source>
</evidence>
<keyword evidence="2" id="KW-1185">Reference proteome</keyword>
<protein>
    <submittedName>
        <fullName evidence="1">Uncharacterized protein</fullName>
    </submittedName>
</protein>
<dbReference type="Gene3D" id="3.10.450.50">
    <property type="match status" value="1"/>
</dbReference>
<gene>
    <name evidence="1" type="ORF">AWC22_17330</name>
</gene>
<organism evidence="1 2">
    <name type="scientific">Mycobacterium riyadhense</name>
    <dbReference type="NCBI Taxonomy" id="486698"/>
    <lineage>
        <taxon>Bacteria</taxon>
        <taxon>Bacillati</taxon>
        <taxon>Actinomycetota</taxon>
        <taxon>Actinomycetes</taxon>
        <taxon>Mycobacteriales</taxon>
        <taxon>Mycobacteriaceae</taxon>
        <taxon>Mycobacterium</taxon>
    </lineage>
</organism>
<comment type="caution">
    <text evidence="1">The sequence shown here is derived from an EMBL/GenBank/DDBJ whole genome shotgun (WGS) entry which is preliminary data.</text>
</comment>
<dbReference type="OrthoDB" id="3343588at2"/>
<accession>A0A1X2CZS8</accession>
<dbReference type="EMBL" id="LQPQ01000061">
    <property type="protein sequence ID" value="ORW81274.1"/>
    <property type="molecule type" value="Genomic_DNA"/>
</dbReference>
<proteinExistence type="predicted"/>
<sequence>MTPADEEPAADSAEPVTAVSVAWLPAGDYERALELWPDFAGSDLVTGPDGPVAHPLYCWRMQQKLVELAEAGFLGLAVAAIRVAPFTAWCAEQGQEPDSSDARAEYAAHLTARGDHDVIAWPPGRNQQCWCDSGCKCKKCCAAASFIDTELAS</sequence>